<dbReference type="Proteomes" id="UP001163223">
    <property type="component" value="Chromosome"/>
</dbReference>
<dbReference type="EMBL" id="CP113520">
    <property type="protein sequence ID" value="WAJ27852.1"/>
    <property type="molecule type" value="Genomic_DNA"/>
</dbReference>
<proteinExistence type="predicted"/>
<reference evidence="1" key="1">
    <citation type="submission" date="2022-11" db="EMBL/GenBank/DDBJ databases">
        <title>beta-Carotene-producing bacterium, Jeongeuplla avenae sp. nov., alleviates the salt stress of Arabidopsis seedlings.</title>
        <authorList>
            <person name="Jiang L."/>
            <person name="Lee J."/>
        </authorList>
    </citation>
    <scope>NUCLEOTIDE SEQUENCE</scope>
    <source>
        <strain evidence="1">DY_R2A_6</strain>
    </source>
</reference>
<name>A0ACD4NLW9_9HYPH</name>
<sequence length="336" mass="38315">MSEASDGHAEPELHTATSATAHTPPTSKRSRRLRFRVGYRSAPRGYLNLDTALDQLGWKLSGEAWEQALLIPHFPLQRETRNRRFCHYDFARKHPHRLISTPVIPRTLSRRRVLRRADRMYRRVRARLKHAIEADQVEVRLLTPDGQLLGLPERGALAVQMRRVFYTGTYRLRLKGARVNCRVLIDKDGFQAWINTDGRPPPSGDRQARSQSSTPEQRFIRLLPIIAAAATQGGFRVKSEALKELLRDVGRRVAIEGKLTKAGINRLWGREELQGIKQKPGCPSTENENKFTAAKPEIIEKLAQEYCRRYPLAKRLKPQEPDSRPSPDASTAVKSE</sequence>
<keyword evidence="2" id="KW-1185">Reference proteome</keyword>
<evidence type="ECO:0000313" key="2">
    <source>
        <dbReference type="Proteomes" id="UP001163223"/>
    </source>
</evidence>
<accession>A0ACD4NLW9</accession>
<organism evidence="1 2">
    <name type="scientific">Antarcticirhabdus aurantiaca</name>
    <dbReference type="NCBI Taxonomy" id="2606717"/>
    <lineage>
        <taxon>Bacteria</taxon>
        <taxon>Pseudomonadati</taxon>
        <taxon>Pseudomonadota</taxon>
        <taxon>Alphaproteobacteria</taxon>
        <taxon>Hyphomicrobiales</taxon>
        <taxon>Aurantimonadaceae</taxon>
        <taxon>Antarcticirhabdus</taxon>
    </lineage>
</organism>
<protein>
    <submittedName>
        <fullName evidence="1">Uncharacterized protein</fullName>
    </submittedName>
</protein>
<gene>
    <name evidence="1" type="ORF">OXU80_23905</name>
</gene>
<evidence type="ECO:0000313" key="1">
    <source>
        <dbReference type="EMBL" id="WAJ27852.1"/>
    </source>
</evidence>